<dbReference type="Proteomes" id="UP001062846">
    <property type="component" value="Chromosome 7"/>
</dbReference>
<comment type="caution">
    <text evidence="1">The sequence shown here is derived from an EMBL/GenBank/DDBJ whole genome shotgun (WGS) entry which is preliminary data.</text>
</comment>
<accession>A0ACC0N687</accession>
<keyword evidence="2" id="KW-1185">Reference proteome</keyword>
<reference evidence="1" key="1">
    <citation type="submission" date="2022-02" db="EMBL/GenBank/DDBJ databases">
        <title>Plant Genome Project.</title>
        <authorList>
            <person name="Zhang R.-G."/>
        </authorList>
    </citation>
    <scope>NUCLEOTIDE SEQUENCE</scope>
    <source>
        <strain evidence="1">AT1</strain>
    </source>
</reference>
<dbReference type="EMBL" id="CM046394">
    <property type="protein sequence ID" value="KAI8548376.1"/>
    <property type="molecule type" value="Genomic_DNA"/>
</dbReference>
<evidence type="ECO:0000313" key="1">
    <source>
        <dbReference type="EMBL" id="KAI8548376.1"/>
    </source>
</evidence>
<evidence type="ECO:0000313" key="2">
    <source>
        <dbReference type="Proteomes" id="UP001062846"/>
    </source>
</evidence>
<gene>
    <name evidence="1" type="ORF">RHMOL_Rhmol07G0269200</name>
</gene>
<sequence length="123" mass="13909">MGDGRGGMSPPRGIFQSLDYRSRRFSLFSPSPPSSSSSNHHPPPLLHLFRRAVRRLLDVLARRSWLSEASSSRRNGRSRWVDEVCSVLRLCGAMDLVGVGYSFCTESPPIWFLDPLFRDRISS</sequence>
<protein>
    <submittedName>
        <fullName evidence="1">Uncharacterized protein</fullName>
    </submittedName>
</protein>
<proteinExistence type="predicted"/>
<name>A0ACC0N687_RHOML</name>
<organism evidence="1 2">
    <name type="scientific">Rhododendron molle</name>
    <name type="common">Chinese azalea</name>
    <name type="synonym">Azalea mollis</name>
    <dbReference type="NCBI Taxonomy" id="49168"/>
    <lineage>
        <taxon>Eukaryota</taxon>
        <taxon>Viridiplantae</taxon>
        <taxon>Streptophyta</taxon>
        <taxon>Embryophyta</taxon>
        <taxon>Tracheophyta</taxon>
        <taxon>Spermatophyta</taxon>
        <taxon>Magnoliopsida</taxon>
        <taxon>eudicotyledons</taxon>
        <taxon>Gunneridae</taxon>
        <taxon>Pentapetalae</taxon>
        <taxon>asterids</taxon>
        <taxon>Ericales</taxon>
        <taxon>Ericaceae</taxon>
        <taxon>Ericoideae</taxon>
        <taxon>Rhodoreae</taxon>
        <taxon>Rhododendron</taxon>
    </lineage>
</organism>